<gene>
    <name evidence="1" type="ORF">JQM67_00100</name>
</gene>
<keyword evidence="2" id="KW-1185">Reference proteome</keyword>
<sequence length="255" mass="27716">MWKLILLDLDGTLLRSDKTVSDYTLDVLERCRAKDCKLAICTARGASNAEKYIARVKPDFVVSSGGALVLAGTETVCCSLFSAEETARMIETALALTNGGEITVDTLTGHYWNYKIDPHSAAPDWGDTVHTDYRDFREPSLKICVQTTEEAVARAVAESVPGCDWVRFSDGDWFKFSKDTATKEYAIAAISAATGITPAEMIAFGDDYVDIGMLKLCGCGVAMGNAIEAVRRAADDITETNDADGVAKYLERRLL</sequence>
<dbReference type="NCBIfam" id="TIGR01484">
    <property type="entry name" value="HAD-SF-IIB"/>
    <property type="match status" value="1"/>
</dbReference>
<dbReference type="Gene3D" id="3.40.50.1000">
    <property type="entry name" value="HAD superfamily/HAD-like"/>
    <property type="match status" value="1"/>
</dbReference>
<dbReference type="PANTHER" id="PTHR10000">
    <property type="entry name" value="PHOSPHOSERINE PHOSPHATASE"/>
    <property type="match status" value="1"/>
</dbReference>
<dbReference type="InterPro" id="IPR023214">
    <property type="entry name" value="HAD_sf"/>
</dbReference>
<dbReference type="EMBL" id="JAFBIT010000001">
    <property type="protein sequence ID" value="MCF2651011.1"/>
    <property type="molecule type" value="Genomic_DNA"/>
</dbReference>
<dbReference type="InterPro" id="IPR006379">
    <property type="entry name" value="HAD-SF_hydro_IIB"/>
</dbReference>
<evidence type="ECO:0000313" key="2">
    <source>
        <dbReference type="Proteomes" id="UP001299220"/>
    </source>
</evidence>
<organism evidence="1 2">
    <name type="scientific">Anaeromassilibacillus senegalensis</name>
    <dbReference type="NCBI Taxonomy" id="1673717"/>
    <lineage>
        <taxon>Bacteria</taxon>
        <taxon>Bacillati</taxon>
        <taxon>Bacillota</taxon>
        <taxon>Clostridia</taxon>
        <taxon>Eubacteriales</taxon>
        <taxon>Acutalibacteraceae</taxon>
        <taxon>Anaeromassilibacillus</taxon>
    </lineage>
</organism>
<dbReference type="RefSeq" id="WP_235321959.1">
    <property type="nucleotide sequence ID" value="NZ_JAFBIT010000001.1"/>
</dbReference>
<dbReference type="PANTHER" id="PTHR10000:SF8">
    <property type="entry name" value="HAD SUPERFAMILY HYDROLASE-LIKE, TYPE 3"/>
    <property type="match status" value="1"/>
</dbReference>
<dbReference type="Gene3D" id="3.30.1240.10">
    <property type="match status" value="1"/>
</dbReference>
<name>A0ABS9CIP1_9FIRM</name>
<dbReference type="Proteomes" id="UP001299220">
    <property type="component" value="Unassembled WGS sequence"/>
</dbReference>
<reference evidence="1 2" key="1">
    <citation type="submission" date="2020-12" db="EMBL/GenBank/DDBJ databases">
        <title>Whole genome sequences of gut porcine anaerobes.</title>
        <authorList>
            <person name="Kubasova T."/>
            <person name="Jahodarova E."/>
            <person name="Rychlik I."/>
        </authorList>
    </citation>
    <scope>NUCLEOTIDE SEQUENCE [LARGE SCALE GENOMIC DNA]</scope>
    <source>
        <strain evidence="1 2">An867</strain>
    </source>
</reference>
<proteinExistence type="predicted"/>
<dbReference type="Pfam" id="PF08282">
    <property type="entry name" value="Hydrolase_3"/>
    <property type="match status" value="1"/>
</dbReference>
<evidence type="ECO:0000313" key="1">
    <source>
        <dbReference type="EMBL" id="MCF2651011.1"/>
    </source>
</evidence>
<dbReference type="InterPro" id="IPR036412">
    <property type="entry name" value="HAD-like_sf"/>
</dbReference>
<dbReference type="SUPFAM" id="SSF56784">
    <property type="entry name" value="HAD-like"/>
    <property type="match status" value="1"/>
</dbReference>
<accession>A0ABS9CIP1</accession>
<comment type="caution">
    <text evidence="1">The sequence shown here is derived from an EMBL/GenBank/DDBJ whole genome shotgun (WGS) entry which is preliminary data.</text>
</comment>
<protein>
    <submittedName>
        <fullName evidence="1">HAD family phosphatase</fullName>
    </submittedName>
</protein>